<feature type="compositionally biased region" description="Polar residues" evidence="1">
    <location>
        <begin position="352"/>
        <end position="365"/>
    </location>
</feature>
<name>A0A8H4R7T0_9AGAR</name>
<feature type="region of interest" description="Disordered" evidence="1">
    <location>
        <begin position="218"/>
        <end position="255"/>
    </location>
</feature>
<sequence>MVKLECDIPSQNCASLFSRTNSTLIKLQYQSGSCVRDPRLPGNVGRCGFPGAACAVDAKGNDNCAYGGDSTVPNYKPLCRNGVCGGGLGAICTNGDFDCNWGYYCNTSAPAPGVCGGQGAFASDQGDDGDFAADYCLSKANLASNGAYYCLGGVFNAVIPTTVSSTASSSLASSISRSVTPQAYATTPNFIDSQSSASSGGAGSTSIIPLPQGGPISGSLSSSLSTSGSNPRTTGSSNGSSNNANDNAQNTHTSSSKTPIIAGVCAGVGIVLLSILAFLAWRHFRKPKANMIPREDISYPAPIPAQPTSGSGSSGLSPVRPVFVTNATPPSFPVANANSFTYLPEIQGDGGSSRNTGGSSFQTGYQPVLPSPHYNFALGGAAANGSNPSIAQDPFMTPLPAEIVAQGTGQYSTGGQPLDATERHLLAAREEAERHLREYDQRAR</sequence>
<feature type="compositionally biased region" description="Low complexity" evidence="1">
    <location>
        <begin position="218"/>
        <end position="253"/>
    </location>
</feature>
<reference evidence="3 4" key="1">
    <citation type="submission" date="2019-12" db="EMBL/GenBank/DDBJ databases">
        <authorList>
            <person name="Floudas D."/>
            <person name="Bentzer J."/>
            <person name="Ahren D."/>
            <person name="Johansson T."/>
            <person name="Persson P."/>
            <person name="Tunlid A."/>
        </authorList>
    </citation>
    <scope>NUCLEOTIDE SEQUENCE [LARGE SCALE GENOMIC DNA]</scope>
    <source>
        <strain evidence="3 4">CBS 102.39</strain>
    </source>
</reference>
<keyword evidence="2" id="KW-0812">Transmembrane</keyword>
<evidence type="ECO:0000313" key="4">
    <source>
        <dbReference type="Proteomes" id="UP000521872"/>
    </source>
</evidence>
<dbReference type="AlphaFoldDB" id="A0A8H4R7T0"/>
<keyword evidence="4" id="KW-1185">Reference proteome</keyword>
<comment type="caution">
    <text evidence="3">The sequence shown here is derived from an EMBL/GenBank/DDBJ whole genome shotgun (WGS) entry which is preliminary data.</text>
</comment>
<evidence type="ECO:0000256" key="2">
    <source>
        <dbReference type="SAM" id="Phobius"/>
    </source>
</evidence>
<feature type="region of interest" description="Disordered" evidence="1">
    <location>
        <begin position="345"/>
        <end position="365"/>
    </location>
</feature>
<organism evidence="3 4">
    <name type="scientific">Agrocybe pediades</name>
    <dbReference type="NCBI Taxonomy" id="84607"/>
    <lineage>
        <taxon>Eukaryota</taxon>
        <taxon>Fungi</taxon>
        <taxon>Dikarya</taxon>
        <taxon>Basidiomycota</taxon>
        <taxon>Agaricomycotina</taxon>
        <taxon>Agaricomycetes</taxon>
        <taxon>Agaricomycetidae</taxon>
        <taxon>Agaricales</taxon>
        <taxon>Agaricineae</taxon>
        <taxon>Strophariaceae</taxon>
        <taxon>Agrocybe</taxon>
    </lineage>
</organism>
<protein>
    <submittedName>
        <fullName evidence="3">Uncharacterized protein</fullName>
    </submittedName>
</protein>
<dbReference type="Proteomes" id="UP000521872">
    <property type="component" value="Unassembled WGS sequence"/>
</dbReference>
<evidence type="ECO:0000313" key="3">
    <source>
        <dbReference type="EMBL" id="KAF4623736.1"/>
    </source>
</evidence>
<keyword evidence="2" id="KW-0472">Membrane</keyword>
<dbReference type="EMBL" id="JAACJL010000001">
    <property type="protein sequence ID" value="KAF4623736.1"/>
    <property type="molecule type" value="Genomic_DNA"/>
</dbReference>
<accession>A0A8H4R7T0</accession>
<keyword evidence="2" id="KW-1133">Transmembrane helix</keyword>
<evidence type="ECO:0000256" key="1">
    <source>
        <dbReference type="SAM" id="MobiDB-lite"/>
    </source>
</evidence>
<feature type="transmembrane region" description="Helical" evidence="2">
    <location>
        <begin position="260"/>
        <end position="281"/>
    </location>
</feature>
<gene>
    <name evidence="3" type="ORF">D9613_001320</name>
</gene>
<proteinExistence type="predicted"/>